<dbReference type="Proteomes" id="UP000000557">
    <property type="component" value="Chromosome"/>
</dbReference>
<dbReference type="InParanoid" id="Q7NFR8"/>
<dbReference type="InterPro" id="IPR050682">
    <property type="entry name" value="ModA/WtpA"/>
</dbReference>
<evidence type="ECO:0000313" key="4">
    <source>
        <dbReference type="Proteomes" id="UP000000557"/>
    </source>
</evidence>
<dbReference type="PANTHER" id="PTHR30632:SF0">
    <property type="entry name" value="SULFATE-BINDING PROTEIN"/>
    <property type="match status" value="1"/>
</dbReference>
<dbReference type="OrthoDB" id="448493at2"/>
<keyword evidence="2" id="KW-0812">Transmembrane</keyword>
<dbReference type="GO" id="GO:0015689">
    <property type="term" value="P:molybdate ion transport"/>
    <property type="evidence" value="ECO:0000318"/>
    <property type="project" value="GO_Central"/>
</dbReference>
<dbReference type="KEGG" id="gvi:gll3456"/>
<proteinExistence type="predicted"/>
<keyword evidence="4" id="KW-1185">Reference proteome</keyword>
<dbReference type="EnsemblBacteria" id="BAC91397">
    <property type="protein sequence ID" value="BAC91397"/>
    <property type="gene ID" value="BAC91397"/>
</dbReference>
<gene>
    <name evidence="3" type="ordered locus">gll3456</name>
</gene>
<dbReference type="STRING" id="251221.gene:10760968"/>
<protein>
    <submittedName>
        <fullName evidence="3">Gll3456 protein</fullName>
    </submittedName>
</protein>
<keyword evidence="2" id="KW-0472">Membrane</keyword>
<dbReference type="RefSeq" id="WP_011143445.1">
    <property type="nucleotide sequence ID" value="NC_005125.1"/>
</dbReference>
<dbReference type="PhylomeDB" id="Q7NFR8"/>
<evidence type="ECO:0000313" key="3">
    <source>
        <dbReference type="EMBL" id="BAC91397.1"/>
    </source>
</evidence>
<dbReference type="PANTHER" id="PTHR30632">
    <property type="entry name" value="MOLYBDATE-BINDING PERIPLASMIC PROTEIN"/>
    <property type="match status" value="1"/>
</dbReference>
<reference evidence="3 4" key="2">
    <citation type="journal article" date="2003" name="DNA Res.">
        <title>Complete genome structure of Gloeobacter violaceus PCC 7421, a cyanobacterium that lacks thylakoids (supplement).</title>
        <authorList>
            <person name="Nakamura Y."/>
            <person name="Kaneko T."/>
            <person name="Sato S."/>
            <person name="Mimuro M."/>
            <person name="Miyashita H."/>
            <person name="Tsuchiya T."/>
            <person name="Sasamoto S."/>
            <person name="Watanabe A."/>
            <person name="Kawashima K."/>
            <person name="Kishida Y."/>
            <person name="Kiyokawa C."/>
            <person name="Kohara M."/>
            <person name="Matsumoto M."/>
            <person name="Matsuno A."/>
            <person name="Nakazaki N."/>
            <person name="Shimpo S."/>
            <person name="Takeuchi C."/>
            <person name="Yamada M."/>
            <person name="Tabata S."/>
        </authorList>
    </citation>
    <scope>NUCLEOTIDE SEQUENCE [LARGE SCALE GENOMIC DNA]</scope>
    <source>
        <strain evidence="4">ATCC 29082 / PCC 7421</strain>
    </source>
</reference>
<evidence type="ECO:0000256" key="1">
    <source>
        <dbReference type="SAM" id="Coils"/>
    </source>
</evidence>
<sequence length="602" mass="65340">MRPLNPLSVPLAVLAAAVVLVGLRLAGLSPWVAIPLGVLAAWVFAPLLAKRRGGVNPALERELEAARTRARELAQKADGLYTEAFGLLAAPAQVEALGIVQHACNRVRDLPARVEQLSARLQGEDSLLCAEELEAQLREVERRAEGRRGAAREQLDGLSVSLRRNIGLAREGRDVRLGQVAALATLILDTAGALQAIQNRLRTADLPQLDDLRSLDEQLSALAQNVELLVAEPEPATQLQPKQERRTFLVSAAIAGAALALSFAPLPGPKRTLIVVSGTELAEPLQALKAAFERERPDIALELKFQGSQDIVNRFIDEKNTFTPAVLIPANGEVLEELAERRRAQGGEEVFYEPPRPVAKTVLVAIAWPERARVLFPDGRFGWDRLERALAAKSWAQLGAPAAWGSFDFAMSDPTRSSSGQLTLALFAADKTAIGPGSAAVQERVALLRRSVYQPPRSTDVLLQEFIARGPNDADVATVYESVALYRWEQSAANQGKPYGIFYLDPTFETVSTAAIVRRDVDSGAAEAARTFVDFLVQPKQQAVFVRHGFRPVAGNLDVGSVDGSPWRQGIPGAQSRLQARVLPPPNSAVLAELRRLWERAQ</sequence>
<dbReference type="Pfam" id="PF13531">
    <property type="entry name" value="SBP_bac_11"/>
    <property type="match status" value="1"/>
</dbReference>
<name>Q7NFR8_GLOVI</name>
<feature type="transmembrane region" description="Helical" evidence="2">
    <location>
        <begin position="31"/>
        <end position="49"/>
    </location>
</feature>
<evidence type="ECO:0000256" key="2">
    <source>
        <dbReference type="SAM" id="Phobius"/>
    </source>
</evidence>
<dbReference type="eggNOG" id="COG1840">
    <property type="taxonomic scope" value="Bacteria"/>
</dbReference>
<feature type="transmembrane region" description="Helical" evidence="2">
    <location>
        <begin position="248"/>
        <end position="266"/>
    </location>
</feature>
<reference evidence="3 4" key="1">
    <citation type="journal article" date="2003" name="DNA Res.">
        <title>Complete genome structure of Gloeobacter violaceus PCC 7421, a cyanobacterium that lacks thylakoids.</title>
        <authorList>
            <person name="Nakamura Y."/>
            <person name="Kaneko T."/>
            <person name="Sato S."/>
            <person name="Mimuro M."/>
            <person name="Miyashita H."/>
            <person name="Tsuchiya T."/>
            <person name="Sasamoto S."/>
            <person name="Watanabe A."/>
            <person name="Kawashima K."/>
            <person name="Kishida Y."/>
            <person name="Kiyokawa C."/>
            <person name="Kohara M."/>
            <person name="Matsumoto M."/>
            <person name="Matsuno A."/>
            <person name="Nakazaki N."/>
            <person name="Shimpo S."/>
            <person name="Takeuchi C."/>
            <person name="Yamada M."/>
            <person name="Tabata S."/>
        </authorList>
    </citation>
    <scope>NUCLEOTIDE SEQUENCE [LARGE SCALE GENOMIC DNA]</scope>
    <source>
        <strain evidence="4">ATCC 29082 / PCC 7421</strain>
    </source>
</reference>
<dbReference type="GO" id="GO:0030973">
    <property type="term" value="F:molybdate ion binding"/>
    <property type="evidence" value="ECO:0000318"/>
    <property type="project" value="GO_Central"/>
</dbReference>
<keyword evidence="1" id="KW-0175">Coiled coil</keyword>
<dbReference type="PATRIC" id="fig|251221.4.peg.3488"/>
<dbReference type="HOGENOM" id="CLU_453273_0_0_3"/>
<dbReference type="Gene3D" id="3.40.190.10">
    <property type="entry name" value="Periplasmic binding protein-like II"/>
    <property type="match status" value="2"/>
</dbReference>
<dbReference type="AlphaFoldDB" id="Q7NFR8"/>
<accession>Q7NFR8</accession>
<feature type="coiled-coil region" evidence="1">
    <location>
        <begin position="56"/>
        <end position="83"/>
    </location>
</feature>
<dbReference type="SUPFAM" id="SSF53850">
    <property type="entry name" value="Periplasmic binding protein-like II"/>
    <property type="match status" value="1"/>
</dbReference>
<organism evidence="3 4">
    <name type="scientific">Gloeobacter violaceus (strain ATCC 29082 / PCC 7421)</name>
    <dbReference type="NCBI Taxonomy" id="251221"/>
    <lineage>
        <taxon>Bacteria</taxon>
        <taxon>Bacillati</taxon>
        <taxon>Cyanobacteriota</taxon>
        <taxon>Cyanophyceae</taxon>
        <taxon>Gloeobacterales</taxon>
        <taxon>Gloeobacteraceae</taxon>
        <taxon>Gloeobacter</taxon>
    </lineage>
</organism>
<dbReference type="EMBL" id="BA000045">
    <property type="protein sequence ID" value="BAC91397.1"/>
    <property type="molecule type" value="Genomic_DNA"/>
</dbReference>
<feature type="transmembrane region" description="Helical" evidence="2">
    <location>
        <begin position="7"/>
        <end position="25"/>
    </location>
</feature>
<keyword evidence="2" id="KW-1133">Transmembrane helix</keyword>